<dbReference type="InterPro" id="IPR003615">
    <property type="entry name" value="HNH_nuc"/>
</dbReference>
<accession>A0ABX5EIY6</accession>
<evidence type="ECO:0000313" key="3">
    <source>
        <dbReference type="EMBL" id="PRZ10056.1"/>
    </source>
</evidence>
<gene>
    <name evidence="3" type="ORF">BCL65_101194</name>
</gene>
<protein>
    <recommendedName>
        <fullName evidence="2">HNH nuclease domain-containing protein</fullName>
    </recommendedName>
</protein>
<feature type="compositionally biased region" description="Low complexity" evidence="1">
    <location>
        <begin position="316"/>
        <end position="334"/>
    </location>
</feature>
<feature type="region of interest" description="Disordered" evidence="1">
    <location>
        <begin position="491"/>
        <end position="513"/>
    </location>
</feature>
<dbReference type="RefSeq" id="WP_165800040.1">
    <property type="nucleotide sequence ID" value="NZ_PVTX01000001.1"/>
</dbReference>
<dbReference type="Proteomes" id="UP000239895">
    <property type="component" value="Unassembled WGS sequence"/>
</dbReference>
<feature type="domain" description="HNH nuclease" evidence="2">
    <location>
        <begin position="405"/>
        <end position="460"/>
    </location>
</feature>
<evidence type="ECO:0000259" key="2">
    <source>
        <dbReference type="SMART" id="SM00507"/>
    </source>
</evidence>
<evidence type="ECO:0000256" key="1">
    <source>
        <dbReference type="SAM" id="MobiDB-lite"/>
    </source>
</evidence>
<proteinExistence type="predicted"/>
<feature type="region of interest" description="Disordered" evidence="1">
    <location>
        <begin position="307"/>
        <end position="339"/>
    </location>
</feature>
<dbReference type="SMART" id="SM00507">
    <property type="entry name" value="HNHc"/>
    <property type="match status" value="1"/>
</dbReference>
<comment type="caution">
    <text evidence="3">The sequence shown here is derived from an EMBL/GenBank/DDBJ whole genome shotgun (WGS) entry which is preliminary data.</text>
</comment>
<keyword evidence="4" id="KW-1185">Reference proteome</keyword>
<dbReference type="Gene3D" id="1.10.30.50">
    <property type="match status" value="1"/>
</dbReference>
<evidence type="ECO:0000313" key="4">
    <source>
        <dbReference type="Proteomes" id="UP000239895"/>
    </source>
</evidence>
<dbReference type="EMBL" id="PVTX01000001">
    <property type="protein sequence ID" value="PRZ10056.1"/>
    <property type="molecule type" value="Genomic_DNA"/>
</dbReference>
<dbReference type="CDD" id="cd00085">
    <property type="entry name" value="HNHc"/>
    <property type="match status" value="1"/>
</dbReference>
<name>A0ABX5EIY6_9MICO</name>
<organism evidence="3 4">
    <name type="scientific">Isoptericola halotolerans</name>
    <dbReference type="NCBI Taxonomy" id="300560"/>
    <lineage>
        <taxon>Bacteria</taxon>
        <taxon>Bacillati</taxon>
        <taxon>Actinomycetota</taxon>
        <taxon>Actinomycetes</taxon>
        <taxon>Micrococcales</taxon>
        <taxon>Promicromonosporaceae</taxon>
        <taxon>Isoptericola</taxon>
    </lineage>
</organism>
<reference evidence="3 4" key="1">
    <citation type="submission" date="2018-03" db="EMBL/GenBank/DDBJ databases">
        <title>Comparative analysis of microorganisms from saline springs in Andes Mountain Range, Colombia.</title>
        <authorList>
            <person name="Rubin E."/>
        </authorList>
    </citation>
    <scope>NUCLEOTIDE SEQUENCE [LARGE SCALE GENOMIC DNA]</scope>
    <source>
        <strain evidence="3 4">CG 23</strain>
    </source>
</reference>
<sequence>MDDGGTGLERELADLLAVRIGAAHPYTALELSPALGPGADGGVRVHGHAAASRALTHDGGLTAGGPAIEAALADAPGPSLAAKLAGAEPADLDDTSLVELLAAWERLAAWAQAGSAAALGELLHRTRGSSRHEFVVDEVSASLGLSRHAAAQHVAVAHGAHAIPEVADAMSAGAVDRRKAEALVSTGRLDDARRREVVRELRPDLEHLTVRQIRDRLRRAEIAADPAGAAERHTEARRTRSVVLEPVDDAMAYLTAYLPADDAARAFAAIDGTGVAMHRTPGEVRRLDECRADALVALVTGAVEPAAAGVTPSARPSGTRPSGTHPSSTHPSSTQASGVQVTIAASTLLGTDDLPAILAGYGPIPAPMARTIATDPDATWQRILTDPVSGVLTDRSPLSYRPSPALRAAVVARDATCTFPGCFVPASRGDLDHIEPFERGHDGPQTHGDNLHPLCRAHHRAKTTGGWSVARDPVTGASTWTSPTQHRYVRAPYRADPARSRPRLRAGDAPPPF</sequence>